<name>A0A9D1IMD6_9FIRM</name>
<proteinExistence type="inferred from homology"/>
<feature type="domain" description="Sporulation regulator WhiA C-terminal" evidence="5">
    <location>
        <begin position="217"/>
        <end position="303"/>
    </location>
</feature>
<dbReference type="SUPFAM" id="SSF55608">
    <property type="entry name" value="Homing endonucleases"/>
    <property type="match status" value="1"/>
</dbReference>
<sequence>MTFSSKIKKEISTTECTRAEYLSELSGIIRTSAQIKIYNIKIQTENKFVANRIFGLFKILYDINLNISLRKNYNFKKNEIYVLELKKETLKVLRDLGIVNEKNELLIIPSESMLSDEELKRAYLRGVFLVSGSLNDPKTSRYHLEFLINDTKYANFLNDLLNECNLNSKILHRKKGYMIYIKEAEKISDFLRLIRAYNGVMYYEEIRVYREKINMTNRLNNCEQANVEKTLATSNKLISEINYIKERDAFDLLDDKLKESADYRVKYPETSLLELSKIMTLETGLNVSKSCLNHRFRKIKEFADKLRNQN</sequence>
<dbReference type="GO" id="GO:0051301">
    <property type="term" value="P:cell division"/>
    <property type="evidence" value="ECO:0007669"/>
    <property type="project" value="UniProtKB-UniRule"/>
</dbReference>
<dbReference type="HAMAP" id="MF_01420">
    <property type="entry name" value="HTH_type_WhiA"/>
    <property type="match status" value="1"/>
</dbReference>
<keyword evidence="3 4" id="KW-0131">Cell cycle</keyword>
<dbReference type="Gene3D" id="3.10.28.10">
    <property type="entry name" value="Homing endonucleases"/>
    <property type="match status" value="1"/>
</dbReference>
<dbReference type="PANTHER" id="PTHR37307">
    <property type="entry name" value="CELL DIVISION PROTEIN WHIA-RELATED"/>
    <property type="match status" value="1"/>
</dbReference>
<dbReference type="InterPro" id="IPR039518">
    <property type="entry name" value="WhiA_LAGLIDADG_dom"/>
</dbReference>
<dbReference type="Pfam" id="PF14527">
    <property type="entry name" value="LAGLIDADG_WhiA"/>
    <property type="match status" value="1"/>
</dbReference>
<dbReference type="Pfam" id="PF10298">
    <property type="entry name" value="WhiA_N"/>
    <property type="match status" value="1"/>
</dbReference>
<organism evidence="8 9">
    <name type="scientific">Candidatus Aphodocola excrementigallinarum</name>
    <dbReference type="NCBI Taxonomy" id="2840670"/>
    <lineage>
        <taxon>Bacteria</taxon>
        <taxon>Bacillati</taxon>
        <taxon>Bacillota</taxon>
        <taxon>Bacilli</taxon>
        <taxon>Candidatus Aphodocola</taxon>
    </lineage>
</organism>
<keyword evidence="2 4" id="KW-0238">DNA-binding</keyword>
<dbReference type="Pfam" id="PF02650">
    <property type="entry name" value="HTH_WhiA"/>
    <property type="match status" value="1"/>
</dbReference>
<dbReference type="AlphaFoldDB" id="A0A9D1IMD6"/>
<comment type="function">
    <text evidence="4">Involved in cell division and chromosome segregation.</text>
</comment>
<reference evidence="8" key="2">
    <citation type="journal article" date="2021" name="PeerJ">
        <title>Extensive microbial diversity within the chicken gut microbiome revealed by metagenomics and culture.</title>
        <authorList>
            <person name="Gilroy R."/>
            <person name="Ravi A."/>
            <person name="Getino M."/>
            <person name="Pursley I."/>
            <person name="Horton D.L."/>
            <person name="Alikhan N.F."/>
            <person name="Baker D."/>
            <person name="Gharbi K."/>
            <person name="Hall N."/>
            <person name="Watson M."/>
            <person name="Adriaenssens E.M."/>
            <person name="Foster-Nyarko E."/>
            <person name="Jarju S."/>
            <person name="Secka A."/>
            <person name="Antonio M."/>
            <person name="Oren A."/>
            <person name="Chaudhuri R.R."/>
            <person name="La Ragione R."/>
            <person name="Hildebrand F."/>
            <person name="Pallen M.J."/>
        </authorList>
    </citation>
    <scope>NUCLEOTIDE SEQUENCE</scope>
    <source>
        <strain evidence="8">CHK193-30670</strain>
    </source>
</reference>
<comment type="similarity">
    <text evidence="4">Belongs to the WhiA family.</text>
</comment>
<evidence type="ECO:0000259" key="6">
    <source>
        <dbReference type="Pfam" id="PF10298"/>
    </source>
</evidence>
<dbReference type="InterPro" id="IPR023054">
    <property type="entry name" value="Sporulation_regulator_WhiA_C"/>
</dbReference>
<evidence type="ECO:0000313" key="8">
    <source>
        <dbReference type="EMBL" id="HIU39932.1"/>
    </source>
</evidence>
<dbReference type="GO" id="GO:0003677">
    <property type="term" value="F:DNA binding"/>
    <property type="evidence" value="ECO:0007669"/>
    <property type="project" value="UniProtKB-UniRule"/>
</dbReference>
<dbReference type="EMBL" id="DVMT01000015">
    <property type="protein sequence ID" value="HIU39932.1"/>
    <property type="molecule type" value="Genomic_DNA"/>
</dbReference>
<feature type="domain" description="WhiA LAGLIDADG-like" evidence="7">
    <location>
        <begin position="121"/>
        <end position="211"/>
    </location>
</feature>
<evidence type="ECO:0000256" key="3">
    <source>
        <dbReference type="ARBA" id="ARBA00023306"/>
    </source>
</evidence>
<feature type="domain" description="Sporulation transcription regulator WhiA N-terminal" evidence="6">
    <location>
        <begin position="22"/>
        <end position="99"/>
    </location>
</feature>
<evidence type="ECO:0000313" key="9">
    <source>
        <dbReference type="Proteomes" id="UP000824074"/>
    </source>
</evidence>
<dbReference type="Proteomes" id="UP000824074">
    <property type="component" value="Unassembled WGS sequence"/>
</dbReference>
<comment type="caution">
    <text evidence="8">The sequence shown here is derived from an EMBL/GenBank/DDBJ whole genome shotgun (WGS) entry which is preliminary data.</text>
</comment>
<dbReference type="GO" id="GO:0043937">
    <property type="term" value="P:regulation of sporulation"/>
    <property type="evidence" value="ECO:0007669"/>
    <property type="project" value="InterPro"/>
</dbReference>
<dbReference type="NCBIfam" id="TIGR00647">
    <property type="entry name" value="DNA_bind_WhiA"/>
    <property type="match status" value="1"/>
</dbReference>
<evidence type="ECO:0000259" key="5">
    <source>
        <dbReference type="Pfam" id="PF02650"/>
    </source>
</evidence>
<evidence type="ECO:0000256" key="2">
    <source>
        <dbReference type="ARBA" id="ARBA00023125"/>
    </source>
</evidence>
<evidence type="ECO:0000256" key="4">
    <source>
        <dbReference type="HAMAP-Rule" id="MF_01420"/>
    </source>
</evidence>
<dbReference type="InterPro" id="IPR003802">
    <property type="entry name" value="Sporulation_regulator_WhiA"/>
</dbReference>
<dbReference type="InterPro" id="IPR018478">
    <property type="entry name" value="Sporu_reg_WhiA_N_dom"/>
</dbReference>
<evidence type="ECO:0000259" key="7">
    <source>
        <dbReference type="Pfam" id="PF14527"/>
    </source>
</evidence>
<accession>A0A9D1IMD6</accession>
<protein>
    <recommendedName>
        <fullName evidence="4">Probable cell division protein WhiA</fullName>
    </recommendedName>
</protein>
<dbReference type="PANTHER" id="PTHR37307:SF1">
    <property type="entry name" value="CELL DIVISION PROTEIN WHIA-RELATED"/>
    <property type="match status" value="1"/>
</dbReference>
<dbReference type="InterPro" id="IPR027434">
    <property type="entry name" value="Homing_endonucl"/>
</dbReference>
<gene>
    <name evidence="4 8" type="primary">whiA</name>
    <name evidence="8" type="ORF">IAB68_01340</name>
</gene>
<keyword evidence="1 4" id="KW-0132">Cell division</keyword>
<reference evidence="8" key="1">
    <citation type="submission" date="2020-10" db="EMBL/GenBank/DDBJ databases">
        <authorList>
            <person name="Gilroy R."/>
        </authorList>
    </citation>
    <scope>NUCLEOTIDE SEQUENCE</scope>
    <source>
        <strain evidence="8">CHK193-30670</strain>
    </source>
</reference>
<evidence type="ECO:0000256" key="1">
    <source>
        <dbReference type="ARBA" id="ARBA00022618"/>
    </source>
</evidence>